<feature type="coiled-coil region" evidence="10">
    <location>
        <begin position="136"/>
        <end position="184"/>
    </location>
</feature>
<keyword evidence="2" id="KW-0812">Transmembrane</keyword>
<dbReference type="PROSITE" id="PS50814">
    <property type="entry name" value="WIF"/>
    <property type="match status" value="1"/>
</dbReference>
<dbReference type="Gene3D" id="3.30.200.20">
    <property type="entry name" value="Phosphorylase Kinase, domain 1"/>
    <property type="match status" value="1"/>
</dbReference>
<evidence type="ECO:0000256" key="7">
    <source>
        <dbReference type="ARBA" id="ARBA00023136"/>
    </source>
</evidence>
<keyword evidence="5" id="KW-0067">ATP-binding</keyword>
<sequence length="931" mass="102148">MPPSKLPKCDNCKKSITKRSPGLECSKCGIIVHAVNECAGLTAKQIAALRATDNLEWTCNGCHLNTPQRRSFIVPDEDEHEEEDELDTNTPKPTAKSIASIDIKKLLQDIAKDVEKTIRRQLGELQQAVDYCSAKVDEFAEDAEDTKTRMKVLEKKNESLMNTNKHLENKIYAMEQRYNELEQKQLEYHLEIAGIPYQEEENVLKITQEIAKKIGMDETMINCVVRVELKEESEPTSWVQAARSAGLTAADLVPAAAAAAAPTPDEHSKRRVYVRHALTAYNKTLLYKTKEQLKDKFKLYGLDAELYYVREGVVNTYATGFIVPVPAHIADLEFMWQSLGRKPLPYVMDIDYESRGAMLPPQVNISERGYVPTTLQTFRVRLPCTGSRSAEILVSMQLNISAPDRASRDVRLNFKRNKICLKGLSTVVSHNETARLAGDVTRSSNGVLFAAGGCAAAALALLAAAAAAGTLYRRGNKARHHDSIHTSYTTAAYGSHQNVLLRLDTMGRPPSSTGSYATIASLHKFPFGSRRSPSPYATTHIGEHVYAKPESRVSYYAASNLTHVSQPTRLTISPAAARPTPAPPALGPHNAIMPPSPASISTCSNSLFGQSKRRTNSMPTTNTLKDRITDPAEQLRHLTAPRANIRLEILVHEGTFGRVYKGVFKRGDTYEEVLVKTVSDNASAMQAALLVAEDNASAMQAALLVAEGLRLCGLSHANVLAPAAACAEEARRPLLVYVCASHSSNLKRFLTSCRLGQQAAPATRELVELGAQVACGLSYLHVQRLIHADVAARNCVVDEKLRLKLADNGLSRDLFPEEYHCLGDNENRPVKWMAPETILQCQYTSASDVWSLGVTLWELATLGAPPLAELDAADVGAFLSGGYRPAQPHNCPDELYGLMSWCWTSAAAGRPTAPQLLAALHDFRQALNTYI</sequence>
<dbReference type="Pfam" id="PF03258">
    <property type="entry name" value="Baculo_FP"/>
    <property type="match status" value="1"/>
</dbReference>
<evidence type="ECO:0000256" key="5">
    <source>
        <dbReference type="ARBA" id="ARBA00022840"/>
    </source>
</evidence>
<dbReference type="InterPro" id="IPR001245">
    <property type="entry name" value="Ser-Thr/Tyr_kinase_cat_dom"/>
</dbReference>
<comment type="subcellular location">
    <subcellularLocation>
        <location evidence="1">Cell membrane</location>
        <topology evidence="1">Single-pass membrane protein</topology>
    </subcellularLocation>
</comment>
<evidence type="ECO:0000313" key="15">
    <source>
        <dbReference type="Proteomes" id="UP000823941"/>
    </source>
</evidence>
<evidence type="ECO:0000256" key="10">
    <source>
        <dbReference type="SAM" id="Coils"/>
    </source>
</evidence>
<evidence type="ECO:0000259" key="12">
    <source>
        <dbReference type="PROSITE" id="PS50011"/>
    </source>
</evidence>
<evidence type="ECO:0000256" key="9">
    <source>
        <dbReference type="ARBA" id="ARBA00023180"/>
    </source>
</evidence>
<keyword evidence="6" id="KW-1133">Transmembrane helix</keyword>
<reference evidence="14 15" key="1">
    <citation type="submission" date="2021-06" db="EMBL/GenBank/DDBJ databases">
        <title>A haploid diamondback moth (Plutella xylostella L.) genome assembly resolves 31 chromosomes and identifies a diamide resistance mutation.</title>
        <authorList>
            <person name="Ward C.M."/>
            <person name="Perry K.D."/>
            <person name="Baker G."/>
            <person name="Powis K."/>
            <person name="Heckel D.G."/>
            <person name="Baxter S.W."/>
        </authorList>
    </citation>
    <scope>NUCLEOTIDE SEQUENCE [LARGE SCALE GENOMIC DNA]</scope>
    <source>
        <strain evidence="14 15">LV</strain>
        <tissue evidence="14">Single pupa</tissue>
    </source>
</reference>
<dbReference type="SUPFAM" id="SSF56112">
    <property type="entry name" value="Protein kinase-like (PK-like)"/>
    <property type="match status" value="1"/>
</dbReference>
<dbReference type="PRINTS" id="PR00109">
    <property type="entry name" value="TYRKINASE"/>
</dbReference>
<keyword evidence="9" id="KW-0325">Glycoprotein</keyword>
<keyword evidence="7" id="KW-0472">Membrane</keyword>
<keyword evidence="3" id="KW-0732">Signal</keyword>
<protein>
    <submittedName>
        <fullName evidence="14">Uncharacterized protein</fullName>
    </submittedName>
</protein>
<dbReference type="PROSITE" id="PS50011">
    <property type="entry name" value="PROTEIN_KINASE_DOM"/>
    <property type="match status" value="1"/>
</dbReference>
<keyword evidence="10" id="KW-0175">Coiled coil</keyword>
<keyword evidence="8" id="KW-0675">Receptor</keyword>
<dbReference type="Pfam" id="PF07714">
    <property type="entry name" value="PK_Tyr_Ser-Thr"/>
    <property type="match status" value="1"/>
</dbReference>
<dbReference type="InterPro" id="IPR011009">
    <property type="entry name" value="Kinase-like_dom_sf"/>
</dbReference>
<evidence type="ECO:0000256" key="11">
    <source>
        <dbReference type="SAM" id="MobiDB-lite"/>
    </source>
</evidence>
<dbReference type="InterPro" id="IPR003306">
    <property type="entry name" value="WIF"/>
</dbReference>
<dbReference type="InterPro" id="IPR000719">
    <property type="entry name" value="Prot_kinase_dom"/>
</dbReference>
<dbReference type="EMBL" id="JAHIBW010000005">
    <property type="protein sequence ID" value="KAG7310782.1"/>
    <property type="molecule type" value="Genomic_DNA"/>
</dbReference>
<feature type="domain" description="WIF" evidence="13">
    <location>
        <begin position="289"/>
        <end position="420"/>
    </location>
</feature>
<proteinExistence type="predicted"/>
<evidence type="ECO:0000256" key="6">
    <source>
        <dbReference type="ARBA" id="ARBA00022989"/>
    </source>
</evidence>
<feature type="domain" description="Protein kinase" evidence="12">
    <location>
        <begin position="645"/>
        <end position="924"/>
    </location>
</feature>
<keyword evidence="4" id="KW-0547">Nucleotide-binding</keyword>
<dbReference type="InterPro" id="IPR004941">
    <property type="entry name" value="FP_N"/>
</dbReference>
<evidence type="ECO:0000256" key="4">
    <source>
        <dbReference type="ARBA" id="ARBA00022741"/>
    </source>
</evidence>
<dbReference type="SMART" id="SM00469">
    <property type="entry name" value="WIF"/>
    <property type="match status" value="1"/>
</dbReference>
<evidence type="ECO:0000256" key="1">
    <source>
        <dbReference type="ARBA" id="ARBA00004162"/>
    </source>
</evidence>
<dbReference type="Proteomes" id="UP000823941">
    <property type="component" value="Chromosome 5"/>
</dbReference>
<dbReference type="Pfam" id="PF02019">
    <property type="entry name" value="WIF"/>
    <property type="match status" value="1"/>
</dbReference>
<evidence type="ECO:0000256" key="8">
    <source>
        <dbReference type="ARBA" id="ARBA00023170"/>
    </source>
</evidence>
<dbReference type="Gene3D" id="1.10.510.10">
    <property type="entry name" value="Transferase(Phosphotransferase) domain 1"/>
    <property type="match status" value="1"/>
</dbReference>
<evidence type="ECO:0000313" key="14">
    <source>
        <dbReference type="EMBL" id="KAG7310782.1"/>
    </source>
</evidence>
<dbReference type="InterPro" id="IPR008266">
    <property type="entry name" value="Tyr_kinase_AS"/>
</dbReference>
<organism evidence="14 15">
    <name type="scientific">Plutella xylostella</name>
    <name type="common">Diamondback moth</name>
    <name type="synonym">Plutella maculipennis</name>
    <dbReference type="NCBI Taxonomy" id="51655"/>
    <lineage>
        <taxon>Eukaryota</taxon>
        <taxon>Metazoa</taxon>
        <taxon>Ecdysozoa</taxon>
        <taxon>Arthropoda</taxon>
        <taxon>Hexapoda</taxon>
        <taxon>Insecta</taxon>
        <taxon>Pterygota</taxon>
        <taxon>Neoptera</taxon>
        <taxon>Endopterygota</taxon>
        <taxon>Lepidoptera</taxon>
        <taxon>Glossata</taxon>
        <taxon>Ditrysia</taxon>
        <taxon>Yponomeutoidea</taxon>
        <taxon>Plutellidae</taxon>
        <taxon>Plutella</taxon>
    </lineage>
</organism>
<evidence type="ECO:0000259" key="13">
    <source>
        <dbReference type="PROSITE" id="PS50814"/>
    </source>
</evidence>
<evidence type="ECO:0000256" key="3">
    <source>
        <dbReference type="ARBA" id="ARBA00022729"/>
    </source>
</evidence>
<dbReference type="CDD" id="cd15489">
    <property type="entry name" value="PHD_SF"/>
    <property type="match status" value="1"/>
</dbReference>
<dbReference type="PANTHER" id="PTHR24416:SF349">
    <property type="entry name" value="TYROSINE-PROTEIN KINASE RYK"/>
    <property type="match status" value="1"/>
</dbReference>
<dbReference type="InterPro" id="IPR038677">
    <property type="entry name" value="WIF_sf"/>
</dbReference>
<feature type="compositionally biased region" description="Acidic residues" evidence="11">
    <location>
        <begin position="75"/>
        <end position="87"/>
    </location>
</feature>
<comment type="caution">
    <text evidence="14">The sequence shown here is derived from an EMBL/GenBank/DDBJ whole genome shotgun (WGS) entry which is preliminary data.</text>
</comment>
<dbReference type="Gene3D" id="2.60.40.2170">
    <property type="entry name" value="Wnt, WIF domain"/>
    <property type="match status" value="1"/>
</dbReference>
<dbReference type="InterPro" id="IPR050122">
    <property type="entry name" value="RTK"/>
</dbReference>
<keyword evidence="15" id="KW-1185">Reference proteome</keyword>
<dbReference type="PANTHER" id="PTHR24416">
    <property type="entry name" value="TYROSINE-PROTEIN KINASE RECEPTOR"/>
    <property type="match status" value="1"/>
</dbReference>
<feature type="region of interest" description="Disordered" evidence="11">
    <location>
        <begin position="74"/>
        <end position="94"/>
    </location>
</feature>
<evidence type="ECO:0000256" key="2">
    <source>
        <dbReference type="ARBA" id="ARBA00022692"/>
    </source>
</evidence>
<dbReference type="InterPro" id="IPR013083">
    <property type="entry name" value="Znf_RING/FYVE/PHD"/>
</dbReference>
<name>A0ABQ7R0I8_PLUXY</name>
<accession>A0ABQ7R0I8</accession>
<dbReference type="PROSITE" id="PS00109">
    <property type="entry name" value="PROTEIN_KINASE_TYR"/>
    <property type="match status" value="1"/>
</dbReference>
<gene>
    <name evidence="14" type="ORF">JYU34_003598</name>
</gene>
<dbReference type="Gene3D" id="3.30.40.10">
    <property type="entry name" value="Zinc/RING finger domain, C3HC4 (zinc finger)"/>
    <property type="match status" value="1"/>
</dbReference>